<dbReference type="Proteomes" id="UP001162162">
    <property type="component" value="Unassembled WGS sequence"/>
</dbReference>
<dbReference type="InterPro" id="IPR001304">
    <property type="entry name" value="C-type_lectin-like"/>
</dbReference>
<dbReference type="AlphaFoldDB" id="A0AAV8YGI7"/>
<name>A0AAV8YGI7_9CUCU</name>
<dbReference type="CDD" id="cd00037">
    <property type="entry name" value="CLECT"/>
    <property type="match status" value="1"/>
</dbReference>
<keyword evidence="1" id="KW-1015">Disulfide bond</keyword>
<sequence length="251" mass="28395">MNRQQSFLYLQGNFHTAGAVCRSNGYTSVKIDNQHKSDLVTSLHYQAVSYQRTFWSLASRLFDGITWAFDSVEDPVNTSTGHRVNLTMPVAMKNALKSLKTDNGTIGNASSRGYVFVRKKVLRIKILVPEQYGDSPYRVFGKANYFMALEVCAANGLRLIRINDQNKNDEVTYFIEKLTAITGPYWTSASRLYDGHTWAFAVGDPVKYFNWAAGEPNNAGGNEQCVEILRRGEWNDKDCATERFVLCESRQ</sequence>
<comment type="caution">
    <text evidence="3">The sequence shown here is derived from an EMBL/GenBank/DDBJ whole genome shotgun (WGS) entry which is preliminary data.</text>
</comment>
<dbReference type="PROSITE" id="PS50041">
    <property type="entry name" value="C_TYPE_LECTIN_2"/>
    <property type="match status" value="1"/>
</dbReference>
<dbReference type="InterPro" id="IPR016187">
    <property type="entry name" value="CTDL_fold"/>
</dbReference>
<dbReference type="EMBL" id="JAPWTK010000098">
    <property type="protein sequence ID" value="KAJ8950569.1"/>
    <property type="molecule type" value="Genomic_DNA"/>
</dbReference>
<dbReference type="InterPro" id="IPR016186">
    <property type="entry name" value="C-type_lectin-like/link_sf"/>
</dbReference>
<accession>A0AAV8YGI7</accession>
<dbReference type="InterPro" id="IPR050111">
    <property type="entry name" value="C-type_lectin/snaclec_domain"/>
</dbReference>
<feature type="domain" description="C-type lectin" evidence="2">
    <location>
        <begin position="132"/>
        <end position="248"/>
    </location>
</feature>
<dbReference type="InterPro" id="IPR018378">
    <property type="entry name" value="C-type_lectin_CS"/>
</dbReference>
<gene>
    <name evidence="3" type="ORF">NQ318_015702</name>
</gene>
<dbReference type="Gene3D" id="3.10.100.10">
    <property type="entry name" value="Mannose-Binding Protein A, subunit A"/>
    <property type="match status" value="1"/>
</dbReference>
<dbReference type="SMART" id="SM00034">
    <property type="entry name" value="CLECT"/>
    <property type="match status" value="1"/>
</dbReference>
<keyword evidence="4" id="KW-1185">Reference proteome</keyword>
<evidence type="ECO:0000313" key="4">
    <source>
        <dbReference type="Proteomes" id="UP001162162"/>
    </source>
</evidence>
<evidence type="ECO:0000259" key="2">
    <source>
        <dbReference type="PROSITE" id="PS50041"/>
    </source>
</evidence>
<dbReference type="PROSITE" id="PS00615">
    <property type="entry name" value="C_TYPE_LECTIN_1"/>
    <property type="match status" value="1"/>
</dbReference>
<evidence type="ECO:0000313" key="3">
    <source>
        <dbReference type="EMBL" id="KAJ8950569.1"/>
    </source>
</evidence>
<reference evidence="3" key="1">
    <citation type="journal article" date="2023" name="Insect Mol. Biol.">
        <title>Genome sequencing provides insights into the evolution of gene families encoding plant cell wall-degrading enzymes in longhorned beetles.</title>
        <authorList>
            <person name="Shin N.R."/>
            <person name="Okamura Y."/>
            <person name="Kirsch R."/>
            <person name="Pauchet Y."/>
        </authorList>
    </citation>
    <scope>NUCLEOTIDE SEQUENCE</scope>
    <source>
        <strain evidence="3">AMC_N1</strain>
    </source>
</reference>
<organism evidence="3 4">
    <name type="scientific">Aromia moschata</name>
    <dbReference type="NCBI Taxonomy" id="1265417"/>
    <lineage>
        <taxon>Eukaryota</taxon>
        <taxon>Metazoa</taxon>
        <taxon>Ecdysozoa</taxon>
        <taxon>Arthropoda</taxon>
        <taxon>Hexapoda</taxon>
        <taxon>Insecta</taxon>
        <taxon>Pterygota</taxon>
        <taxon>Neoptera</taxon>
        <taxon>Endopterygota</taxon>
        <taxon>Coleoptera</taxon>
        <taxon>Polyphaga</taxon>
        <taxon>Cucujiformia</taxon>
        <taxon>Chrysomeloidea</taxon>
        <taxon>Cerambycidae</taxon>
        <taxon>Cerambycinae</taxon>
        <taxon>Callichromatini</taxon>
        <taxon>Aromia</taxon>
    </lineage>
</organism>
<dbReference type="Pfam" id="PF00059">
    <property type="entry name" value="Lectin_C"/>
    <property type="match status" value="1"/>
</dbReference>
<evidence type="ECO:0000256" key="1">
    <source>
        <dbReference type="ARBA" id="ARBA00023157"/>
    </source>
</evidence>
<dbReference type="SUPFAM" id="SSF56436">
    <property type="entry name" value="C-type lectin-like"/>
    <property type="match status" value="1"/>
</dbReference>
<proteinExistence type="predicted"/>
<dbReference type="PANTHER" id="PTHR22803">
    <property type="entry name" value="MANNOSE, PHOSPHOLIPASE, LECTIN RECEPTOR RELATED"/>
    <property type="match status" value="1"/>
</dbReference>
<protein>
    <recommendedName>
        <fullName evidence="2">C-type lectin domain-containing protein</fullName>
    </recommendedName>
</protein>